<dbReference type="InterPro" id="IPR051706">
    <property type="entry name" value="Glycosyltransferase_domain"/>
</dbReference>
<evidence type="ECO:0000313" key="2">
    <source>
        <dbReference type="EMBL" id="KAL3880233.1"/>
    </source>
</evidence>
<accession>A0ABD3X420</accession>
<keyword evidence="3" id="KW-1185">Reference proteome</keyword>
<evidence type="ECO:0000313" key="3">
    <source>
        <dbReference type="Proteomes" id="UP001634394"/>
    </source>
</evidence>
<reference evidence="2 3" key="1">
    <citation type="submission" date="2024-11" db="EMBL/GenBank/DDBJ databases">
        <title>Chromosome-level genome assembly of the freshwater bivalve Anodonta woodiana.</title>
        <authorList>
            <person name="Chen X."/>
        </authorList>
    </citation>
    <scope>NUCLEOTIDE SEQUENCE [LARGE SCALE GENOMIC DNA]</scope>
    <source>
        <strain evidence="2">MN2024</strain>
        <tissue evidence="2">Gills</tissue>
    </source>
</reference>
<proteinExistence type="predicted"/>
<evidence type="ECO:0000256" key="1">
    <source>
        <dbReference type="ARBA" id="ARBA00022679"/>
    </source>
</evidence>
<dbReference type="GO" id="GO:0006673">
    <property type="term" value="P:inositol phosphoceramide metabolic process"/>
    <property type="evidence" value="ECO:0007669"/>
    <property type="project" value="UniProtKB-ARBA"/>
</dbReference>
<dbReference type="Proteomes" id="UP001634394">
    <property type="component" value="Unassembled WGS sequence"/>
</dbReference>
<dbReference type="SUPFAM" id="SSF53448">
    <property type="entry name" value="Nucleotide-diphospho-sugar transferases"/>
    <property type="match status" value="1"/>
</dbReference>
<dbReference type="AlphaFoldDB" id="A0ABD3X420"/>
<dbReference type="Pfam" id="PF04488">
    <property type="entry name" value="Gly_transf_sug"/>
    <property type="match status" value="1"/>
</dbReference>
<dbReference type="Gene3D" id="3.90.550.20">
    <property type="match status" value="1"/>
</dbReference>
<gene>
    <name evidence="2" type="ORF">ACJMK2_032482</name>
</gene>
<dbReference type="GO" id="GO:0006688">
    <property type="term" value="P:glycosphingolipid biosynthetic process"/>
    <property type="evidence" value="ECO:0007669"/>
    <property type="project" value="UniProtKB-ARBA"/>
</dbReference>
<dbReference type="InterPro" id="IPR007577">
    <property type="entry name" value="GlycoTrfase_DXD_sugar-bd_CS"/>
</dbReference>
<dbReference type="GO" id="GO:0016740">
    <property type="term" value="F:transferase activity"/>
    <property type="evidence" value="ECO:0007669"/>
    <property type="project" value="UniProtKB-KW"/>
</dbReference>
<comment type="caution">
    <text evidence="2">The sequence shown here is derived from an EMBL/GenBank/DDBJ whole genome shotgun (WGS) entry which is preliminary data.</text>
</comment>
<sequence>MAEMTRRNICRRIVLVWALFLIAYYGTLMFADLLHQGLQKVLVQNRINSDDITRSANNIKTSHFFQKEVVQERIKINLIGATPPYESLPEVFPYDGSFRIERIIHQTWIDTNIPENFRKCVSSLKEHHRNYVYMFWTDTIAMKFVEDMFPLILPLYLNYRYNLQRADAVRYMILYEYGGVYADLDIVSLRPLDPVLRKYSCILSQEPHIHPIFYNNIYGLACNAFMACRRHHPFMKTLVNNLPSFSLAVGIQDSTGPRFVTIIYRNYKVDYHHVNKTDIDGVYLAPPEYFMPSSDPTLQKELVKLCSKNSFTDLYKWLCKRFKTHGLRGPENYTFTDHQWVHTNSSSKSKRSIQTFSITEVVPDVKFYI</sequence>
<name>A0ABD3X420_SINWO</name>
<protein>
    <submittedName>
        <fullName evidence="2">Uncharacterized protein</fullName>
    </submittedName>
</protein>
<organism evidence="2 3">
    <name type="scientific">Sinanodonta woodiana</name>
    <name type="common">Chinese pond mussel</name>
    <name type="synonym">Anodonta woodiana</name>
    <dbReference type="NCBI Taxonomy" id="1069815"/>
    <lineage>
        <taxon>Eukaryota</taxon>
        <taxon>Metazoa</taxon>
        <taxon>Spiralia</taxon>
        <taxon>Lophotrochozoa</taxon>
        <taxon>Mollusca</taxon>
        <taxon>Bivalvia</taxon>
        <taxon>Autobranchia</taxon>
        <taxon>Heteroconchia</taxon>
        <taxon>Palaeoheterodonta</taxon>
        <taxon>Unionida</taxon>
        <taxon>Unionoidea</taxon>
        <taxon>Unionidae</taxon>
        <taxon>Unioninae</taxon>
        <taxon>Sinanodonta</taxon>
    </lineage>
</organism>
<dbReference type="InterPro" id="IPR029044">
    <property type="entry name" value="Nucleotide-diphossugar_trans"/>
</dbReference>
<dbReference type="PANTHER" id="PTHR32385:SF15">
    <property type="entry name" value="INOSITOL PHOSPHOCERAMIDE MANNOSYLTRANSFERASE 1"/>
    <property type="match status" value="1"/>
</dbReference>
<dbReference type="GO" id="GO:0016020">
    <property type="term" value="C:membrane"/>
    <property type="evidence" value="ECO:0007669"/>
    <property type="project" value="GOC"/>
</dbReference>
<dbReference type="PANTHER" id="PTHR32385">
    <property type="entry name" value="MANNOSYL PHOSPHORYLINOSITOL CERAMIDE SYNTHASE"/>
    <property type="match status" value="1"/>
</dbReference>
<dbReference type="EMBL" id="JBJQND010000004">
    <property type="protein sequence ID" value="KAL3880233.1"/>
    <property type="molecule type" value="Genomic_DNA"/>
</dbReference>
<keyword evidence="1" id="KW-0808">Transferase</keyword>